<dbReference type="EMBL" id="JZWI01000032">
    <property type="protein sequence ID" value="KLN53569.1"/>
    <property type="molecule type" value="Genomic_DNA"/>
</dbReference>
<dbReference type="RefSeq" id="WP_080966653.1">
    <property type="nucleotide sequence ID" value="NZ_JZWI01000032.1"/>
</dbReference>
<dbReference type="PIRSF" id="PIRSF017082">
    <property type="entry name" value="YflP"/>
    <property type="match status" value="1"/>
</dbReference>
<keyword evidence="3" id="KW-0675">Receptor</keyword>
<dbReference type="InterPro" id="IPR005064">
    <property type="entry name" value="BUG"/>
</dbReference>
<feature type="chain" id="PRO_5005200567" evidence="2">
    <location>
        <begin position="29"/>
        <end position="332"/>
    </location>
</feature>
<evidence type="ECO:0000313" key="3">
    <source>
        <dbReference type="EMBL" id="KLN53569.1"/>
    </source>
</evidence>
<sequence length="332" mass="34779">MSSLDVLLAPLRCALGPGLFALALAVGAQPGPGASDPIVAVVPFSAGGSVDVAARLLMPRLSERLKQPVVVENTVGASGTIATQRVIRARPDGHTLLFAVASPINVAPLVSPNTYRYDALKELVPVVPVAASAFVLVGRPTLAVGTTSELLRLVRSQPGKLNFGTDGVGTGLHVTAEMIKQEAGLDMVHVPYKSGPQVLTELAGGQIDLAVLPVSLVQGFVRDGKVKAFGVTSRTRWPGLPDVPSLSETPELKRLDVEAWHGLLVPAKTDPAIVERLAREMTAVLAEPETVRKLADAGFKPMQMTPAQFAAHLASERSDMARTIAAAAIKVD</sequence>
<evidence type="ECO:0000313" key="4">
    <source>
        <dbReference type="Proteomes" id="UP000035170"/>
    </source>
</evidence>
<dbReference type="PANTHER" id="PTHR42928:SF5">
    <property type="entry name" value="BLR1237 PROTEIN"/>
    <property type="match status" value="1"/>
</dbReference>
<name>A0A0H2LTP8_VARPD</name>
<organism evidence="3 4">
    <name type="scientific">Variovorax paradoxus</name>
    <dbReference type="NCBI Taxonomy" id="34073"/>
    <lineage>
        <taxon>Bacteria</taxon>
        <taxon>Pseudomonadati</taxon>
        <taxon>Pseudomonadota</taxon>
        <taxon>Betaproteobacteria</taxon>
        <taxon>Burkholderiales</taxon>
        <taxon>Comamonadaceae</taxon>
        <taxon>Variovorax</taxon>
    </lineage>
</organism>
<evidence type="ECO:0000256" key="2">
    <source>
        <dbReference type="SAM" id="SignalP"/>
    </source>
</evidence>
<comment type="caution">
    <text evidence="3">The sequence shown here is derived from an EMBL/GenBank/DDBJ whole genome shotgun (WGS) entry which is preliminary data.</text>
</comment>
<dbReference type="Pfam" id="PF03401">
    <property type="entry name" value="TctC"/>
    <property type="match status" value="1"/>
</dbReference>
<protein>
    <submittedName>
        <fullName evidence="3">Tripartite tricarboxylate transporter family receptor</fullName>
    </submittedName>
</protein>
<reference evidence="3 4" key="1">
    <citation type="submission" date="2015-03" db="EMBL/GenBank/DDBJ databases">
        <title>Genome sequence of Variovorax paradoxus TBEA6.</title>
        <authorList>
            <person name="Poehlein A."/>
            <person name="Schuldes J."/>
            <person name="Wuebbeler J.H."/>
            <person name="Hiessl S."/>
            <person name="Steinbuechel A."/>
            <person name="Daniel R."/>
        </authorList>
    </citation>
    <scope>NUCLEOTIDE SEQUENCE [LARGE SCALE GENOMIC DNA]</scope>
    <source>
        <strain evidence="3 4">TBEA6</strain>
    </source>
</reference>
<dbReference type="Gene3D" id="3.40.190.150">
    <property type="entry name" value="Bordetella uptake gene, domain 1"/>
    <property type="match status" value="1"/>
</dbReference>
<dbReference type="CDD" id="cd07012">
    <property type="entry name" value="PBP2_Bug_TTT"/>
    <property type="match status" value="1"/>
</dbReference>
<feature type="signal peptide" evidence="2">
    <location>
        <begin position="1"/>
        <end position="28"/>
    </location>
</feature>
<dbReference type="PANTHER" id="PTHR42928">
    <property type="entry name" value="TRICARBOXYLATE-BINDING PROTEIN"/>
    <property type="match status" value="1"/>
</dbReference>
<dbReference type="AlphaFoldDB" id="A0A0H2LTP8"/>
<proteinExistence type="inferred from homology"/>
<comment type="similarity">
    <text evidence="1">Belongs to the UPF0065 (bug) family.</text>
</comment>
<dbReference type="Proteomes" id="UP000035170">
    <property type="component" value="Unassembled WGS sequence"/>
</dbReference>
<dbReference type="PATRIC" id="fig|34073.19.peg.5370"/>
<evidence type="ECO:0000256" key="1">
    <source>
        <dbReference type="ARBA" id="ARBA00006987"/>
    </source>
</evidence>
<dbReference type="SUPFAM" id="SSF53850">
    <property type="entry name" value="Periplasmic binding protein-like II"/>
    <property type="match status" value="1"/>
</dbReference>
<keyword evidence="2" id="KW-0732">Signal</keyword>
<gene>
    <name evidence="3" type="ORF">VPARA_52550</name>
</gene>
<accession>A0A0H2LTP8</accession>
<dbReference type="Gene3D" id="3.40.190.10">
    <property type="entry name" value="Periplasmic binding protein-like II"/>
    <property type="match status" value="1"/>
</dbReference>
<dbReference type="InterPro" id="IPR042100">
    <property type="entry name" value="Bug_dom1"/>
</dbReference>
<keyword evidence="4" id="KW-1185">Reference proteome</keyword>